<feature type="domain" description="Cyclophilin-like" evidence="2">
    <location>
        <begin position="2"/>
        <end position="64"/>
    </location>
</feature>
<protein>
    <recommendedName>
        <fullName evidence="2">Cyclophilin-like domain-containing protein</fullName>
    </recommendedName>
</protein>
<evidence type="ECO:0000256" key="1">
    <source>
        <dbReference type="SAM" id="MobiDB-lite"/>
    </source>
</evidence>
<reference evidence="3 4" key="1">
    <citation type="journal article" date="2020" name="Cell Host Microbe">
        <title>Functional and Genomic Variation between Human-Derived Isolates of Lachnospiraceae Reveals Inter- and Intra-Species Diversity.</title>
        <authorList>
            <person name="Sorbara M.T."/>
            <person name="Littmann E.R."/>
            <person name="Fontana E."/>
            <person name="Moody T.U."/>
            <person name="Kohout C.E."/>
            <person name="Gjonbalaj M."/>
            <person name="Eaton V."/>
            <person name="Seok R."/>
            <person name="Leiner I.M."/>
            <person name="Pamer E.G."/>
        </authorList>
    </citation>
    <scope>NUCLEOTIDE SEQUENCE [LARGE SCALE GENOMIC DNA]</scope>
    <source>
        <strain evidence="3 4">MSK.1.17</strain>
    </source>
</reference>
<feature type="region of interest" description="Disordered" evidence="1">
    <location>
        <begin position="1"/>
        <end position="21"/>
    </location>
</feature>
<gene>
    <name evidence="3" type="ORF">G5B36_03330</name>
</gene>
<dbReference type="SUPFAM" id="SSF50891">
    <property type="entry name" value="Cyclophilin-like"/>
    <property type="match status" value="1"/>
</dbReference>
<comment type="caution">
    <text evidence="3">The sequence shown here is derived from an EMBL/GenBank/DDBJ whole genome shotgun (WGS) entry which is preliminary data.</text>
</comment>
<name>A0ABX2HEJ4_9FIRM</name>
<evidence type="ECO:0000313" key="4">
    <source>
        <dbReference type="Proteomes" id="UP000669239"/>
    </source>
</evidence>
<dbReference type="InterPro" id="IPR029000">
    <property type="entry name" value="Cyclophilin-like_dom_sf"/>
</dbReference>
<dbReference type="Proteomes" id="UP000669239">
    <property type="component" value="Unassembled WGS sequence"/>
</dbReference>
<keyword evidence="4" id="KW-1185">Reference proteome</keyword>
<dbReference type="Pfam" id="PF18050">
    <property type="entry name" value="Cyclophil_like2"/>
    <property type="match status" value="1"/>
</dbReference>
<sequence>MNISDKLDTGDTPLTEGGGKGGLAYFSPWGDVVMYDGPYGPYSGLYDLGTAVSGSGWIPDLSGEIVIETAETSSCSGV</sequence>
<proteinExistence type="predicted"/>
<organism evidence="3 4">
    <name type="scientific">Enterocloster aldenensis</name>
    <dbReference type="NCBI Taxonomy" id="358742"/>
    <lineage>
        <taxon>Bacteria</taxon>
        <taxon>Bacillati</taxon>
        <taxon>Bacillota</taxon>
        <taxon>Clostridia</taxon>
        <taxon>Lachnospirales</taxon>
        <taxon>Lachnospiraceae</taxon>
        <taxon>Enterocloster</taxon>
    </lineage>
</organism>
<evidence type="ECO:0000313" key="3">
    <source>
        <dbReference type="EMBL" id="NSJ47733.1"/>
    </source>
</evidence>
<evidence type="ECO:0000259" key="2">
    <source>
        <dbReference type="Pfam" id="PF18050"/>
    </source>
</evidence>
<dbReference type="InterPro" id="IPR041183">
    <property type="entry name" value="Cyclophilin-like"/>
</dbReference>
<accession>A0ABX2HEJ4</accession>
<dbReference type="EMBL" id="JAAITT010000003">
    <property type="protein sequence ID" value="NSJ47733.1"/>
    <property type="molecule type" value="Genomic_DNA"/>
</dbReference>
<dbReference type="RefSeq" id="WP_117556365.1">
    <property type="nucleotide sequence ID" value="NZ_JAAITT010000003.1"/>
</dbReference>